<name>A0ACD5VZW2_AVESA</name>
<evidence type="ECO:0000313" key="2">
    <source>
        <dbReference type="Proteomes" id="UP001732700"/>
    </source>
</evidence>
<organism evidence="1 2">
    <name type="scientific">Avena sativa</name>
    <name type="common">Oat</name>
    <dbReference type="NCBI Taxonomy" id="4498"/>
    <lineage>
        <taxon>Eukaryota</taxon>
        <taxon>Viridiplantae</taxon>
        <taxon>Streptophyta</taxon>
        <taxon>Embryophyta</taxon>
        <taxon>Tracheophyta</taxon>
        <taxon>Spermatophyta</taxon>
        <taxon>Magnoliopsida</taxon>
        <taxon>Liliopsida</taxon>
        <taxon>Poales</taxon>
        <taxon>Poaceae</taxon>
        <taxon>BOP clade</taxon>
        <taxon>Pooideae</taxon>
        <taxon>Poodae</taxon>
        <taxon>Poeae</taxon>
        <taxon>Poeae Chloroplast Group 1 (Aveneae type)</taxon>
        <taxon>Aveninae</taxon>
        <taxon>Avena</taxon>
    </lineage>
</organism>
<dbReference type="EnsemblPlants" id="AVESA.00010b.r2.3DG0526190.1">
    <property type="protein sequence ID" value="AVESA.00010b.r2.3DG0526190.1.CDS.1"/>
    <property type="gene ID" value="AVESA.00010b.r2.3DG0526190"/>
</dbReference>
<reference evidence="1" key="2">
    <citation type="submission" date="2025-09" db="UniProtKB">
        <authorList>
            <consortium name="EnsemblPlants"/>
        </authorList>
    </citation>
    <scope>IDENTIFICATION</scope>
</reference>
<accession>A0ACD5VZW2</accession>
<sequence length="225" mass="25269">MASSPLEFEDLSQTCRRDRYCQLCFRAFCSHCCSHHTRGPSHPVIPVDIDAAGRPVFSTTWEFGDSPESTRLRDGVISAIAAEDYATRLPRDSYCMVCKRIFCAGGCPHHGHDMCGSPAVLRIEERDGRYCVRCTGSEPWLPYIESILGDPVGEDLGRHGKYQLLLPVMRRTPGRCVQCGGQVQWDFKQHCSETCATAHRQEVALRRERRGARCAATELAKLQIH</sequence>
<evidence type="ECO:0000313" key="1">
    <source>
        <dbReference type="EnsemblPlants" id="AVESA.00010b.r2.3DG0526190.1.CDS.1"/>
    </source>
</evidence>
<keyword evidence="2" id="KW-1185">Reference proteome</keyword>
<reference evidence="1" key="1">
    <citation type="submission" date="2021-05" db="EMBL/GenBank/DDBJ databases">
        <authorList>
            <person name="Scholz U."/>
            <person name="Mascher M."/>
            <person name="Fiebig A."/>
        </authorList>
    </citation>
    <scope>NUCLEOTIDE SEQUENCE [LARGE SCALE GENOMIC DNA]</scope>
</reference>
<dbReference type="Proteomes" id="UP001732700">
    <property type="component" value="Chromosome 3D"/>
</dbReference>
<proteinExistence type="predicted"/>
<protein>
    <submittedName>
        <fullName evidence="1">Uncharacterized protein</fullName>
    </submittedName>
</protein>